<gene>
    <name evidence="1" type="ORF">OMM_03389</name>
</gene>
<evidence type="ECO:0000313" key="2">
    <source>
        <dbReference type="Proteomes" id="UP000189670"/>
    </source>
</evidence>
<name>A0A1V1P5U3_9BACT</name>
<dbReference type="Proteomes" id="UP000189670">
    <property type="component" value="Unassembled WGS sequence"/>
</dbReference>
<dbReference type="EMBL" id="ATBP01000460">
    <property type="protein sequence ID" value="ETR70237.1"/>
    <property type="molecule type" value="Genomic_DNA"/>
</dbReference>
<organism evidence="1 2">
    <name type="scientific">Candidatus Magnetoglobus multicellularis str. Araruama</name>
    <dbReference type="NCBI Taxonomy" id="890399"/>
    <lineage>
        <taxon>Bacteria</taxon>
        <taxon>Pseudomonadati</taxon>
        <taxon>Thermodesulfobacteriota</taxon>
        <taxon>Desulfobacteria</taxon>
        <taxon>Desulfobacterales</taxon>
        <taxon>Desulfobacteraceae</taxon>
        <taxon>Candidatus Magnetoglobus</taxon>
    </lineage>
</organism>
<proteinExistence type="predicted"/>
<comment type="caution">
    <text evidence="1">The sequence shown here is derived from an EMBL/GenBank/DDBJ whole genome shotgun (WGS) entry which is preliminary data.</text>
</comment>
<reference evidence="2" key="1">
    <citation type="submission" date="2012-11" db="EMBL/GenBank/DDBJ databases">
        <authorList>
            <person name="Lucero-Rivera Y.E."/>
            <person name="Tovar-Ramirez D."/>
        </authorList>
    </citation>
    <scope>NUCLEOTIDE SEQUENCE [LARGE SCALE GENOMIC DNA]</scope>
    <source>
        <strain evidence="2">Araruama</strain>
    </source>
</reference>
<sequence length="160" mass="18134">MAKKDLDSLINFIKFLAEKTDQARVDKAKKMLKASHFKLFSEFNDDHLVGVVKSQTDPDLVYSCRIDKTGNFSCCTQNLYSCGGLRGKPCKHLLVLIIGLVQAGEISVNKINKWLSKTANNKPKLDKNLMSETFLRYKGAESGEIEWHPTETIPEDYYTI</sequence>
<dbReference type="AlphaFoldDB" id="A0A1V1P5U3"/>
<accession>A0A1V1P5U3</accession>
<evidence type="ECO:0008006" key="3">
    <source>
        <dbReference type="Google" id="ProtNLM"/>
    </source>
</evidence>
<protein>
    <recommendedName>
        <fullName evidence="3">SWIM-type domain-containing protein</fullName>
    </recommendedName>
</protein>
<evidence type="ECO:0000313" key="1">
    <source>
        <dbReference type="EMBL" id="ETR70237.1"/>
    </source>
</evidence>